<keyword evidence="3" id="KW-0326">Glycosidase</keyword>
<dbReference type="Pfam" id="PF00232">
    <property type="entry name" value="Glyco_hydro_1"/>
    <property type="match status" value="1"/>
</dbReference>
<keyword evidence="2" id="KW-0378">Hydrolase</keyword>
<dbReference type="EMBL" id="LIAE01009504">
    <property type="protein sequence ID" value="PAV69451.1"/>
    <property type="molecule type" value="Genomic_DNA"/>
</dbReference>
<organism evidence="5 6">
    <name type="scientific">Diploscapter pachys</name>
    <dbReference type="NCBI Taxonomy" id="2018661"/>
    <lineage>
        <taxon>Eukaryota</taxon>
        <taxon>Metazoa</taxon>
        <taxon>Ecdysozoa</taxon>
        <taxon>Nematoda</taxon>
        <taxon>Chromadorea</taxon>
        <taxon>Rhabditida</taxon>
        <taxon>Rhabditina</taxon>
        <taxon>Rhabditomorpha</taxon>
        <taxon>Rhabditoidea</taxon>
        <taxon>Rhabditidae</taxon>
        <taxon>Diploscapter</taxon>
    </lineage>
</organism>
<dbReference type="SUPFAM" id="SSF51445">
    <property type="entry name" value="(Trans)glycosidases"/>
    <property type="match status" value="1"/>
</dbReference>
<dbReference type="PROSITE" id="PS00653">
    <property type="entry name" value="GLYCOSYL_HYDROL_F1_2"/>
    <property type="match status" value="1"/>
</dbReference>
<dbReference type="InterPro" id="IPR017853">
    <property type="entry name" value="GH"/>
</dbReference>
<evidence type="ECO:0000313" key="6">
    <source>
        <dbReference type="Proteomes" id="UP000218231"/>
    </source>
</evidence>
<evidence type="ECO:0000313" key="5">
    <source>
        <dbReference type="EMBL" id="PAV69451.1"/>
    </source>
</evidence>
<sequence length="442" mass="50761">MTNVDNLKFPKDFIWGVGTAAYQVEGGSTEDGRGESVWDVIRKEGNRIADESDPDLSCESYKFWRDDINLLKELGVTLFHSDMPMYLFESGGWLSRDTIEAYLKLVDICFKTYGHLVKYWITFNEITNYGWMNVYPQKGFPNHSPTRGDRLGVEPRKMPYLAMHHMLIAHGRAYRLYEQNYKTSQNGEICLIITGRYCFRASDSDEDGQAQTRANAWKFQHILDPIYKGDYPDIMKNILGDALPSFTEEESTILKGALDVIGINYYLSTKVKNPENVELCETAEEIDGRFKYAEDLGEKISGDTWLRLHSPGLVYLLAMLKNDYDSPKILITENGCADIVGALQTIHDPHRIRYVSEHILALHQAIGHGNIVDKEKECVDSNVIGYLAWSLIDNFEWTDGFSMKFGLCSVDLNSPQKTRSIKDSARFYKNFIQKQRDYYRKT</sequence>
<evidence type="ECO:0000256" key="4">
    <source>
        <dbReference type="RuleBase" id="RU003690"/>
    </source>
</evidence>
<proteinExistence type="inferred from homology"/>
<dbReference type="OrthoDB" id="65569at2759"/>
<dbReference type="GO" id="GO:0008422">
    <property type="term" value="F:beta-glucosidase activity"/>
    <property type="evidence" value="ECO:0007669"/>
    <property type="project" value="TreeGrafter"/>
</dbReference>
<dbReference type="STRING" id="2018661.A0A2A2K6C5"/>
<dbReference type="PANTHER" id="PTHR10353">
    <property type="entry name" value="GLYCOSYL HYDROLASE"/>
    <property type="match status" value="1"/>
</dbReference>
<dbReference type="AlphaFoldDB" id="A0A2A2K6C5"/>
<dbReference type="InterPro" id="IPR033132">
    <property type="entry name" value="GH_1_N_CS"/>
</dbReference>
<dbReference type="PRINTS" id="PR00131">
    <property type="entry name" value="GLHYDRLASE1"/>
</dbReference>
<evidence type="ECO:0000256" key="1">
    <source>
        <dbReference type="ARBA" id="ARBA00010838"/>
    </source>
</evidence>
<dbReference type="InterPro" id="IPR001360">
    <property type="entry name" value="Glyco_hydro_1"/>
</dbReference>
<comment type="caution">
    <text evidence="5">The sequence shown here is derived from an EMBL/GenBank/DDBJ whole genome shotgun (WGS) entry which is preliminary data.</text>
</comment>
<dbReference type="Gene3D" id="3.20.20.80">
    <property type="entry name" value="Glycosidases"/>
    <property type="match status" value="2"/>
</dbReference>
<evidence type="ECO:0000256" key="3">
    <source>
        <dbReference type="ARBA" id="ARBA00023295"/>
    </source>
</evidence>
<accession>A0A2A2K6C5</accession>
<protein>
    <recommendedName>
        <fullName evidence="7">Beta-glucosidase</fullName>
    </recommendedName>
</protein>
<dbReference type="PANTHER" id="PTHR10353:SF36">
    <property type="entry name" value="LP05116P"/>
    <property type="match status" value="1"/>
</dbReference>
<reference evidence="5 6" key="1">
    <citation type="journal article" date="2017" name="Curr. Biol.">
        <title>Genome architecture and evolution of a unichromosomal asexual nematode.</title>
        <authorList>
            <person name="Fradin H."/>
            <person name="Zegar C."/>
            <person name="Gutwein M."/>
            <person name="Lucas J."/>
            <person name="Kovtun M."/>
            <person name="Corcoran D."/>
            <person name="Baugh L.R."/>
            <person name="Kiontke K."/>
            <person name="Gunsalus K."/>
            <person name="Fitch D.H."/>
            <person name="Piano F."/>
        </authorList>
    </citation>
    <scope>NUCLEOTIDE SEQUENCE [LARGE SCALE GENOMIC DNA]</scope>
    <source>
        <strain evidence="5">PF1309</strain>
    </source>
</reference>
<keyword evidence="6" id="KW-1185">Reference proteome</keyword>
<name>A0A2A2K6C5_9BILA</name>
<evidence type="ECO:0000256" key="2">
    <source>
        <dbReference type="ARBA" id="ARBA00022801"/>
    </source>
</evidence>
<comment type="similarity">
    <text evidence="1 4">Belongs to the glycosyl hydrolase 1 family.</text>
</comment>
<gene>
    <name evidence="5" type="ORF">WR25_09053</name>
</gene>
<dbReference type="GO" id="GO:0005975">
    <property type="term" value="P:carbohydrate metabolic process"/>
    <property type="evidence" value="ECO:0007669"/>
    <property type="project" value="InterPro"/>
</dbReference>
<dbReference type="Proteomes" id="UP000218231">
    <property type="component" value="Unassembled WGS sequence"/>
</dbReference>
<evidence type="ECO:0008006" key="7">
    <source>
        <dbReference type="Google" id="ProtNLM"/>
    </source>
</evidence>